<accession>A0AC60QJ78</accession>
<protein>
    <submittedName>
        <fullName evidence="1">Uncharacterized protein</fullName>
    </submittedName>
</protein>
<feature type="non-terminal residue" evidence="1">
    <location>
        <position position="174"/>
    </location>
</feature>
<gene>
    <name evidence="1" type="ORF">HPB47_020298</name>
</gene>
<dbReference type="EMBL" id="JABSTQ010009093">
    <property type="protein sequence ID" value="KAG0433023.1"/>
    <property type="molecule type" value="Genomic_DNA"/>
</dbReference>
<dbReference type="Proteomes" id="UP000805193">
    <property type="component" value="Unassembled WGS sequence"/>
</dbReference>
<proteinExistence type="predicted"/>
<name>A0AC60QJ78_IXOPE</name>
<evidence type="ECO:0000313" key="1">
    <source>
        <dbReference type="EMBL" id="KAG0433023.1"/>
    </source>
</evidence>
<comment type="caution">
    <text evidence="1">The sequence shown here is derived from an EMBL/GenBank/DDBJ whole genome shotgun (WGS) entry which is preliminary data.</text>
</comment>
<keyword evidence="2" id="KW-1185">Reference proteome</keyword>
<organism evidence="1 2">
    <name type="scientific">Ixodes persulcatus</name>
    <name type="common">Taiga tick</name>
    <dbReference type="NCBI Taxonomy" id="34615"/>
    <lineage>
        <taxon>Eukaryota</taxon>
        <taxon>Metazoa</taxon>
        <taxon>Ecdysozoa</taxon>
        <taxon>Arthropoda</taxon>
        <taxon>Chelicerata</taxon>
        <taxon>Arachnida</taxon>
        <taxon>Acari</taxon>
        <taxon>Parasitiformes</taxon>
        <taxon>Ixodida</taxon>
        <taxon>Ixodoidea</taxon>
        <taxon>Ixodidae</taxon>
        <taxon>Ixodinae</taxon>
        <taxon>Ixodes</taxon>
    </lineage>
</organism>
<sequence length="174" mass="19160">MAAANDDADSGNIMRTSRFGERAIQEQGFGCESLFLFLAVPGRRREPAHRFIQRSKWERVRVPVPSTALPTKVVGSQATRTGQGTGRSRSEPSERRVASSMPHLCPHPLFPLCRFSGVPGTLIHMVGGCDQNSTQPSNPFQSSYELWERAVTSSNLDDQLMLVSRAMEAEKAQG</sequence>
<reference evidence="1 2" key="1">
    <citation type="journal article" date="2020" name="Cell">
        <title>Large-Scale Comparative Analyses of Tick Genomes Elucidate Their Genetic Diversity and Vector Capacities.</title>
        <authorList>
            <consortium name="Tick Genome and Microbiome Consortium (TIGMIC)"/>
            <person name="Jia N."/>
            <person name="Wang J."/>
            <person name="Shi W."/>
            <person name="Du L."/>
            <person name="Sun Y."/>
            <person name="Zhan W."/>
            <person name="Jiang J.F."/>
            <person name="Wang Q."/>
            <person name="Zhang B."/>
            <person name="Ji P."/>
            <person name="Bell-Sakyi L."/>
            <person name="Cui X.M."/>
            <person name="Yuan T.T."/>
            <person name="Jiang B.G."/>
            <person name="Yang W.F."/>
            <person name="Lam T.T."/>
            <person name="Chang Q.C."/>
            <person name="Ding S.J."/>
            <person name="Wang X.J."/>
            <person name="Zhu J.G."/>
            <person name="Ruan X.D."/>
            <person name="Zhao L."/>
            <person name="Wei J.T."/>
            <person name="Ye R.Z."/>
            <person name="Que T.C."/>
            <person name="Du C.H."/>
            <person name="Zhou Y.H."/>
            <person name="Cheng J.X."/>
            <person name="Dai P.F."/>
            <person name="Guo W.B."/>
            <person name="Han X.H."/>
            <person name="Huang E.J."/>
            <person name="Li L.F."/>
            <person name="Wei W."/>
            <person name="Gao Y.C."/>
            <person name="Liu J.Z."/>
            <person name="Shao H.Z."/>
            <person name="Wang X."/>
            <person name="Wang C.C."/>
            <person name="Yang T.C."/>
            <person name="Huo Q.B."/>
            <person name="Li W."/>
            <person name="Chen H.Y."/>
            <person name="Chen S.E."/>
            <person name="Zhou L.G."/>
            <person name="Ni X.B."/>
            <person name="Tian J.H."/>
            <person name="Sheng Y."/>
            <person name="Liu T."/>
            <person name="Pan Y.S."/>
            <person name="Xia L.Y."/>
            <person name="Li J."/>
            <person name="Zhao F."/>
            <person name="Cao W.C."/>
        </authorList>
    </citation>
    <scope>NUCLEOTIDE SEQUENCE [LARGE SCALE GENOMIC DNA]</scope>
    <source>
        <strain evidence="1">Iper-2018</strain>
    </source>
</reference>
<evidence type="ECO:0000313" key="2">
    <source>
        <dbReference type="Proteomes" id="UP000805193"/>
    </source>
</evidence>